<dbReference type="SMART" id="SM00829">
    <property type="entry name" value="PKS_ER"/>
    <property type="match status" value="1"/>
</dbReference>
<dbReference type="InterPro" id="IPR013154">
    <property type="entry name" value="ADH-like_N"/>
</dbReference>
<sequence>MTSIPTVAKAWRFPPTETSSWNSYHSLELKDIPVPKPGKGEILVKIRAVALNARVSCIVVPDLDACLMRYQAGLIPVSDAAGEVVAVGEGVDRWTIGDRVHSLFSEVWVDGPFEERYLSTTIGSHNQGCLTQYRIFPADFCLRVPNHLTYEQAAAIPCAGITAFNALFEFGTPTNRDSTVLVLGSGGVSVLGAQLAKAAGAAVIATTSSEEKALKYKALGVDHVINYRDTPAWADELKRLTGGQGVDQVLEIGGKGTLLEAVKAIKPGGVVHVISVPFEAPTGSINDLAVSLLLKQGKLNGVVVGGKDITERLDSFISKHKITPLVDSRVFEWTEAKDAFEYLDSGAHFGKVVIRVG</sequence>
<protein>
    <recommendedName>
        <fullName evidence="1">Enoyl reductase (ER) domain-containing protein</fullName>
    </recommendedName>
</protein>
<dbReference type="EMBL" id="CYGV01001520">
    <property type="protein sequence ID" value="CUA75248.1"/>
    <property type="molecule type" value="Genomic_DNA"/>
</dbReference>
<dbReference type="InterPro" id="IPR036291">
    <property type="entry name" value="NAD(P)-bd_dom_sf"/>
</dbReference>
<gene>
    <name evidence="2" type="primary">adh3</name>
    <name evidence="2" type="ORF">RSOLAG22IIIB_11611</name>
</gene>
<dbReference type="SUPFAM" id="SSF51735">
    <property type="entry name" value="NAD(P)-binding Rossmann-fold domains"/>
    <property type="match status" value="1"/>
</dbReference>
<dbReference type="Gene3D" id="3.40.50.720">
    <property type="entry name" value="NAD(P)-binding Rossmann-like Domain"/>
    <property type="match status" value="1"/>
</dbReference>
<dbReference type="AlphaFoldDB" id="A0A0K6G9E5"/>
<dbReference type="SUPFAM" id="SSF50129">
    <property type="entry name" value="GroES-like"/>
    <property type="match status" value="1"/>
</dbReference>
<dbReference type="InterPro" id="IPR013149">
    <property type="entry name" value="ADH-like_C"/>
</dbReference>
<dbReference type="CDD" id="cd08276">
    <property type="entry name" value="MDR7"/>
    <property type="match status" value="1"/>
</dbReference>
<dbReference type="Pfam" id="PF00107">
    <property type="entry name" value="ADH_zinc_N"/>
    <property type="match status" value="1"/>
</dbReference>
<dbReference type="GO" id="GO:0016491">
    <property type="term" value="F:oxidoreductase activity"/>
    <property type="evidence" value="ECO:0007669"/>
    <property type="project" value="InterPro"/>
</dbReference>
<dbReference type="Gene3D" id="3.90.180.10">
    <property type="entry name" value="Medium-chain alcohol dehydrogenases, catalytic domain"/>
    <property type="match status" value="1"/>
</dbReference>
<dbReference type="Proteomes" id="UP000044841">
    <property type="component" value="Unassembled WGS sequence"/>
</dbReference>
<dbReference type="Pfam" id="PF08240">
    <property type="entry name" value="ADH_N"/>
    <property type="match status" value="1"/>
</dbReference>
<proteinExistence type="predicted"/>
<reference evidence="2 3" key="1">
    <citation type="submission" date="2015-07" db="EMBL/GenBank/DDBJ databases">
        <authorList>
            <person name="Noorani M."/>
        </authorList>
    </citation>
    <scope>NUCLEOTIDE SEQUENCE [LARGE SCALE GENOMIC DNA]</scope>
    <source>
        <strain evidence="2">BBA 69670</strain>
    </source>
</reference>
<dbReference type="PANTHER" id="PTHR45033:SF2">
    <property type="entry name" value="ZINC-TYPE ALCOHOL DEHYDROGENASE-LIKE PROTEIN C1773.06C"/>
    <property type="match status" value="1"/>
</dbReference>
<keyword evidence="3" id="KW-1185">Reference proteome</keyword>
<dbReference type="PANTHER" id="PTHR45033">
    <property type="match status" value="1"/>
</dbReference>
<accession>A0A0K6G9E5</accession>
<feature type="domain" description="Enoyl reductase (ER)" evidence="1">
    <location>
        <begin position="22"/>
        <end position="354"/>
    </location>
</feature>
<evidence type="ECO:0000259" key="1">
    <source>
        <dbReference type="SMART" id="SM00829"/>
    </source>
</evidence>
<dbReference type="InterPro" id="IPR020843">
    <property type="entry name" value="ER"/>
</dbReference>
<evidence type="ECO:0000313" key="3">
    <source>
        <dbReference type="Proteomes" id="UP000044841"/>
    </source>
</evidence>
<evidence type="ECO:0000313" key="2">
    <source>
        <dbReference type="EMBL" id="CUA75248.1"/>
    </source>
</evidence>
<dbReference type="InterPro" id="IPR011032">
    <property type="entry name" value="GroES-like_sf"/>
</dbReference>
<dbReference type="InterPro" id="IPR052711">
    <property type="entry name" value="Zinc_ADH-like"/>
</dbReference>
<name>A0A0K6G9E5_9AGAM</name>
<organism evidence="2 3">
    <name type="scientific">Rhizoctonia solani</name>
    <dbReference type="NCBI Taxonomy" id="456999"/>
    <lineage>
        <taxon>Eukaryota</taxon>
        <taxon>Fungi</taxon>
        <taxon>Dikarya</taxon>
        <taxon>Basidiomycota</taxon>
        <taxon>Agaricomycotina</taxon>
        <taxon>Agaricomycetes</taxon>
        <taxon>Cantharellales</taxon>
        <taxon>Ceratobasidiaceae</taxon>
        <taxon>Rhizoctonia</taxon>
    </lineage>
</organism>